<protein>
    <recommendedName>
        <fullName evidence="4">PDZ domain-containing protein</fullName>
    </recommendedName>
</protein>
<evidence type="ECO:0000313" key="6">
    <source>
        <dbReference type="Proteomes" id="UP000654075"/>
    </source>
</evidence>
<sequence length="164" mass="18318">MLFLCLCLLLLLLLLLLLFVSSFCSCICDWIITRNASEDTVVRIVQQLVKFGHAKHPYLGVYLAPDHVTTRLSQRLKREGFSGIEGVLVLNMVPGSPADQAGLQPSYQTHWGFQLGDEIVALDGKKVTTADELMAVVEDKHIGDSLEVSFRRHQHSTNKESARK</sequence>
<keyword evidence="1" id="KW-0645">Protease</keyword>
<dbReference type="Pfam" id="PF13180">
    <property type="entry name" value="PDZ_2"/>
    <property type="match status" value="1"/>
</dbReference>
<dbReference type="GO" id="GO:0006508">
    <property type="term" value="P:proteolysis"/>
    <property type="evidence" value="ECO:0007669"/>
    <property type="project" value="UniProtKB-KW"/>
</dbReference>
<dbReference type="InterPro" id="IPR036034">
    <property type="entry name" value="PDZ_sf"/>
</dbReference>
<dbReference type="PROSITE" id="PS50106">
    <property type="entry name" value="PDZ"/>
    <property type="match status" value="1"/>
</dbReference>
<feature type="chain" id="PRO_5032970152" description="PDZ domain-containing protein" evidence="3">
    <location>
        <begin position="23"/>
        <end position="164"/>
    </location>
</feature>
<dbReference type="PANTHER" id="PTHR43343">
    <property type="entry name" value="PEPTIDASE S12"/>
    <property type="match status" value="1"/>
</dbReference>
<dbReference type="SMART" id="SM00228">
    <property type="entry name" value="PDZ"/>
    <property type="match status" value="1"/>
</dbReference>
<dbReference type="AlphaFoldDB" id="A0A813H0E8"/>
<name>A0A813H0E8_POLGL</name>
<evidence type="ECO:0000256" key="3">
    <source>
        <dbReference type="SAM" id="SignalP"/>
    </source>
</evidence>
<dbReference type="Gene3D" id="2.30.42.10">
    <property type="match status" value="1"/>
</dbReference>
<gene>
    <name evidence="5" type="ORF">PGLA1383_LOCUS47233</name>
</gene>
<dbReference type="Proteomes" id="UP000654075">
    <property type="component" value="Unassembled WGS sequence"/>
</dbReference>
<proteinExistence type="predicted"/>
<keyword evidence="3" id="KW-0732">Signal</keyword>
<dbReference type="OrthoDB" id="4217619at2759"/>
<reference evidence="5" key="1">
    <citation type="submission" date="2021-02" db="EMBL/GenBank/DDBJ databases">
        <authorList>
            <person name="Dougan E. K."/>
            <person name="Rhodes N."/>
            <person name="Thang M."/>
            <person name="Chan C."/>
        </authorList>
    </citation>
    <scope>NUCLEOTIDE SEQUENCE</scope>
</reference>
<keyword evidence="6" id="KW-1185">Reference proteome</keyword>
<accession>A0A813H0E8</accession>
<dbReference type="InterPro" id="IPR001478">
    <property type="entry name" value="PDZ"/>
</dbReference>
<organism evidence="5 6">
    <name type="scientific">Polarella glacialis</name>
    <name type="common">Dinoflagellate</name>
    <dbReference type="NCBI Taxonomy" id="89957"/>
    <lineage>
        <taxon>Eukaryota</taxon>
        <taxon>Sar</taxon>
        <taxon>Alveolata</taxon>
        <taxon>Dinophyceae</taxon>
        <taxon>Suessiales</taxon>
        <taxon>Suessiaceae</taxon>
        <taxon>Polarella</taxon>
    </lineage>
</organism>
<dbReference type="PANTHER" id="PTHR43343:SF3">
    <property type="entry name" value="PROTEASE DO-LIKE 8, CHLOROPLASTIC"/>
    <property type="match status" value="1"/>
</dbReference>
<dbReference type="InterPro" id="IPR051201">
    <property type="entry name" value="Chloro_Bact_Ser_Proteases"/>
</dbReference>
<evidence type="ECO:0000256" key="1">
    <source>
        <dbReference type="ARBA" id="ARBA00022670"/>
    </source>
</evidence>
<dbReference type="GO" id="GO:0008233">
    <property type="term" value="F:peptidase activity"/>
    <property type="evidence" value="ECO:0007669"/>
    <property type="project" value="UniProtKB-KW"/>
</dbReference>
<keyword evidence="2" id="KW-0378">Hydrolase</keyword>
<feature type="non-terminal residue" evidence="5">
    <location>
        <position position="1"/>
    </location>
</feature>
<feature type="domain" description="PDZ" evidence="4">
    <location>
        <begin position="48"/>
        <end position="154"/>
    </location>
</feature>
<evidence type="ECO:0000313" key="5">
    <source>
        <dbReference type="EMBL" id="CAE8631094.1"/>
    </source>
</evidence>
<feature type="signal peptide" evidence="3">
    <location>
        <begin position="1"/>
        <end position="22"/>
    </location>
</feature>
<evidence type="ECO:0000256" key="2">
    <source>
        <dbReference type="ARBA" id="ARBA00022801"/>
    </source>
</evidence>
<evidence type="ECO:0000259" key="4">
    <source>
        <dbReference type="PROSITE" id="PS50106"/>
    </source>
</evidence>
<comment type="caution">
    <text evidence="5">The sequence shown here is derived from an EMBL/GenBank/DDBJ whole genome shotgun (WGS) entry which is preliminary data.</text>
</comment>
<dbReference type="EMBL" id="CAJNNV010030035">
    <property type="protein sequence ID" value="CAE8631094.1"/>
    <property type="molecule type" value="Genomic_DNA"/>
</dbReference>
<dbReference type="SUPFAM" id="SSF50156">
    <property type="entry name" value="PDZ domain-like"/>
    <property type="match status" value="1"/>
</dbReference>